<dbReference type="Pfam" id="PF14494">
    <property type="entry name" value="DUF4436"/>
    <property type="match status" value="1"/>
</dbReference>
<evidence type="ECO:0000313" key="3">
    <source>
        <dbReference type="Proteomes" id="UP000292082"/>
    </source>
</evidence>
<feature type="transmembrane region" description="Helical" evidence="1">
    <location>
        <begin position="206"/>
        <end position="227"/>
    </location>
</feature>
<sequence length="369" mass="40338">MSGVELLVDVDPTGAGIGLALAPTNIDLSSSTLTLNWWATGCRPTSATGSIQPEGGDAASILEVPQATCGQSSDSFNIWVDNNPTYAWNASNVILRDDQSAIHSFTSQETFDTSHNFTWISKRQFLAQRRQHSVSAWYPFDRYAVSTTIGAFDTDGSPLPIYFVHLYAGLSGYNLQVDAIEHVRTSNSDEALHITFSIRRCEGVKLFAITLFLTNYVLAAAMVWVAVCAHYGPSLPESALFLPLTNILLLPQLRGAMPGVPDFGIFMDLFGYYVNISAICFAALFMFFKIVSGRRPSSITGVTEHPPSEALPLYRKGALPIAVERSLSITGTVEHFDKGPVPIHGTHQHVEDVVAMFSENTEPRDVCVR</sequence>
<keyword evidence="3" id="KW-1185">Reference proteome</keyword>
<organism evidence="2 3">
    <name type="scientific">Dichomitus squalens</name>
    <dbReference type="NCBI Taxonomy" id="114155"/>
    <lineage>
        <taxon>Eukaryota</taxon>
        <taxon>Fungi</taxon>
        <taxon>Dikarya</taxon>
        <taxon>Basidiomycota</taxon>
        <taxon>Agaricomycotina</taxon>
        <taxon>Agaricomycetes</taxon>
        <taxon>Polyporales</taxon>
        <taxon>Polyporaceae</taxon>
        <taxon>Dichomitus</taxon>
    </lineage>
</organism>
<dbReference type="EMBL" id="ML145360">
    <property type="protein sequence ID" value="TBU51217.1"/>
    <property type="molecule type" value="Genomic_DNA"/>
</dbReference>
<accession>A0A4Q9PDA3</accession>
<evidence type="ECO:0000313" key="2">
    <source>
        <dbReference type="EMBL" id="TBU51217.1"/>
    </source>
</evidence>
<reference evidence="2 3" key="1">
    <citation type="submission" date="2019-01" db="EMBL/GenBank/DDBJ databases">
        <title>Draft genome sequences of three monokaryotic isolates of the white-rot basidiomycete fungus Dichomitus squalens.</title>
        <authorList>
            <consortium name="DOE Joint Genome Institute"/>
            <person name="Lopez S.C."/>
            <person name="Andreopoulos B."/>
            <person name="Pangilinan J."/>
            <person name="Lipzen A."/>
            <person name="Riley R."/>
            <person name="Ahrendt S."/>
            <person name="Ng V."/>
            <person name="Barry K."/>
            <person name="Daum C."/>
            <person name="Grigoriev I.V."/>
            <person name="Hilden K.S."/>
            <person name="Makela M.R."/>
            <person name="de Vries R.P."/>
        </authorList>
    </citation>
    <scope>NUCLEOTIDE SEQUENCE [LARGE SCALE GENOMIC DNA]</scope>
    <source>
        <strain evidence="2 3">CBS 464.89</strain>
    </source>
</reference>
<keyword evidence="1" id="KW-0812">Transmembrane</keyword>
<dbReference type="STRING" id="114155.A0A4Q9PDA3"/>
<protein>
    <submittedName>
        <fullName evidence="2">Uncharacterized protein</fullName>
    </submittedName>
</protein>
<feature type="transmembrane region" description="Helical" evidence="1">
    <location>
        <begin position="269"/>
        <end position="288"/>
    </location>
</feature>
<dbReference type="Proteomes" id="UP000292082">
    <property type="component" value="Unassembled WGS sequence"/>
</dbReference>
<name>A0A4Q9PDA3_9APHY</name>
<dbReference type="AlphaFoldDB" id="A0A4Q9PDA3"/>
<proteinExistence type="predicted"/>
<keyword evidence="1" id="KW-1133">Transmembrane helix</keyword>
<gene>
    <name evidence="2" type="ORF">BD310DRAFT_942559</name>
</gene>
<evidence type="ECO:0000256" key="1">
    <source>
        <dbReference type="SAM" id="Phobius"/>
    </source>
</evidence>
<keyword evidence="1" id="KW-0472">Membrane</keyword>
<dbReference type="InterPro" id="IPR027948">
    <property type="entry name" value="DUF4436"/>
</dbReference>